<evidence type="ECO:0000313" key="2">
    <source>
        <dbReference type="EMBL" id="KAG2380754.1"/>
    </source>
</evidence>
<name>A0A8T0JRM3_PHAAN</name>
<evidence type="ECO:0008006" key="4">
    <source>
        <dbReference type="Google" id="ProtNLM"/>
    </source>
</evidence>
<dbReference type="Proteomes" id="UP000743370">
    <property type="component" value="Unassembled WGS sequence"/>
</dbReference>
<dbReference type="EMBL" id="JABFOF010000009">
    <property type="protein sequence ID" value="KAG2380754.1"/>
    <property type="molecule type" value="Genomic_DNA"/>
</dbReference>
<reference evidence="2 3" key="1">
    <citation type="submission" date="2020-05" db="EMBL/GenBank/DDBJ databases">
        <title>Vigna angularis (adzuki bean) Var. LongXiaoDou No. 4 denovo assembly.</title>
        <authorList>
            <person name="Xiang H."/>
        </authorList>
    </citation>
    <scope>NUCLEOTIDE SEQUENCE [LARGE SCALE GENOMIC DNA]</scope>
    <source>
        <tissue evidence="2">Leaf</tissue>
    </source>
</reference>
<proteinExistence type="predicted"/>
<comment type="caution">
    <text evidence="2">The sequence shown here is derived from an EMBL/GenBank/DDBJ whole genome shotgun (WGS) entry which is preliminary data.</text>
</comment>
<feature type="region of interest" description="Disordered" evidence="1">
    <location>
        <begin position="217"/>
        <end position="279"/>
    </location>
</feature>
<organism evidence="2 3">
    <name type="scientific">Phaseolus angularis</name>
    <name type="common">Azuki bean</name>
    <name type="synonym">Vigna angularis</name>
    <dbReference type="NCBI Taxonomy" id="3914"/>
    <lineage>
        <taxon>Eukaryota</taxon>
        <taxon>Viridiplantae</taxon>
        <taxon>Streptophyta</taxon>
        <taxon>Embryophyta</taxon>
        <taxon>Tracheophyta</taxon>
        <taxon>Spermatophyta</taxon>
        <taxon>Magnoliopsida</taxon>
        <taxon>eudicotyledons</taxon>
        <taxon>Gunneridae</taxon>
        <taxon>Pentapetalae</taxon>
        <taxon>rosids</taxon>
        <taxon>fabids</taxon>
        <taxon>Fabales</taxon>
        <taxon>Fabaceae</taxon>
        <taxon>Papilionoideae</taxon>
        <taxon>50 kb inversion clade</taxon>
        <taxon>NPAAA clade</taxon>
        <taxon>indigoferoid/millettioid clade</taxon>
        <taxon>Phaseoleae</taxon>
        <taxon>Vigna</taxon>
    </lineage>
</organism>
<gene>
    <name evidence="2" type="ORF">HKW66_Vig0201260</name>
</gene>
<evidence type="ECO:0000313" key="3">
    <source>
        <dbReference type="Proteomes" id="UP000743370"/>
    </source>
</evidence>
<protein>
    <recommendedName>
        <fullName evidence="4">Aminotransferase-like plant mobile domain-containing protein</fullName>
    </recommendedName>
</protein>
<feature type="compositionally biased region" description="Acidic residues" evidence="1">
    <location>
        <begin position="255"/>
        <end position="268"/>
    </location>
</feature>
<evidence type="ECO:0000256" key="1">
    <source>
        <dbReference type="SAM" id="MobiDB-lite"/>
    </source>
</evidence>
<dbReference type="AlphaFoldDB" id="A0A8T0JRM3"/>
<sequence>MESSSIVEMNRLVGDAHVERIRMTHFRWCLHIVEPLEVNLKLLKMMVQRWIEHDVSFIVSQELVPFSVLDVLMTIGLDIGGLEIPFDESVVEVVGDMFNPKTTTLKEAMDMFCLVVRDENIELNLEWYVSKEDCEVAEIRAAFHMDDGGMGEGSMPERSWVQERDDESSNDDTWLAGAEERMRKNNHDIMTLNAKIGVITRELIDIRQTTIFNEEFEFGHDEEGVGGAEEAPASRGDEEDVGGDDEQHGGPYNEEAGDEEAGDEEPPHEDDKLAASQDIKMKKHPRVCIEIDKLINITHF</sequence>
<accession>A0A8T0JRM3</accession>
<feature type="region of interest" description="Disordered" evidence="1">
    <location>
        <begin position="147"/>
        <end position="171"/>
    </location>
</feature>